<sequence>MATEVRSFIDLRAFAATAALPAGGDYRTARTPLPLAEGTCSVDLLALDGTSGMDAGLPGDEFVIVLAGSLRLGEVMLAADDCAVIPSGVAFDWEAAPGTRALAMRHAIQTPAADRIVPIDEAAELTPSNPPLAELLVGPTPSCRNHTDYLSSDGVFICGTWDSTPYHRTAMRYRHHELMHLLDGSVTFEDETGARRTFAKGDIFLLEHAAMCSWDSREHVKKVYAIWRPVVA</sequence>
<reference evidence="2 3" key="1">
    <citation type="submission" date="2014-11" db="EMBL/GenBank/DDBJ databases">
        <title>Whole genome shotgun sequence of Sphingomonas parapaucimobilis NBRC 15100.</title>
        <authorList>
            <person name="Katano-Makiyama Y."/>
            <person name="Hosoyama A."/>
            <person name="Hashimoto M."/>
            <person name="Hosoyama Y."/>
            <person name="Noguchi M."/>
            <person name="Numata M."/>
            <person name="Tsuchikane K."/>
            <person name="Hirakata S."/>
            <person name="Uohara A."/>
            <person name="Shimodaira J."/>
            <person name="Ohji S."/>
            <person name="Ichikawa N."/>
            <person name="Kimura A."/>
            <person name="Yamazoe A."/>
            <person name="Fujita N."/>
        </authorList>
    </citation>
    <scope>NUCLEOTIDE SEQUENCE [LARGE SCALE GENOMIC DNA]</scope>
    <source>
        <strain evidence="2 3">NBRC 15100</strain>
    </source>
</reference>
<accession>A0A0A1W9B7</accession>
<name>A0A0A1W9B7_9SPHN</name>
<evidence type="ECO:0000313" key="2">
    <source>
        <dbReference type="EMBL" id="GAM01514.1"/>
    </source>
</evidence>
<dbReference type="InterPro" id="IPR011051">
    <property type="entry name" value="RmlC_Cupin_sf"/>
</dbReference>
<dbReference type="PANTHER" id="PTHR40943:SF1">
    <property type="entry name" value="CYTOPLASMIC PROTEIN"/>
    <property type="match status" value="1"/>
</dbReference>
<dbReference type="InterPro" id="IPR014710">
    <property type="entry name" value="RmlC-like_jellyroll"/>
</dbReference>
<dbReference type="Gene3D" id="2.60.120.10">
    <property type="entry name" value="Jelly Rolls"/>
    <property type="match status" value="2"/>
</dbReference>
<dbReference type="AlphaFoldDB" id="A0A0A1W9B7"/>
<feature type="domain" description="(S)-ureidoglycine aminohydrolase cupin" evidence="1">
    <location>
        <begin position="151"/>
        <end position="224"/>
    </location>
</feature>
<dbReference type="Pfam" id="PF05899">
    <property type="entry name" value="Cupin_3"/>
    <property type="match status" value="1"/>
</dbReference>
<dbReference type="OrthoDB" id="9799053at2"/>
<proteinExistence type="predicted"/>
<protein>
    <recommendedName>
        <fullName evidence="1">(S)-ureidoglycine aminohydrolase cupin domain-containing protein</fullName>
    </recommendedName>
</protein>
<dbReference type="SUPFAM" id="SSF51182">
    <property type="entry name" value="RmlC-like cupins"/>
    <property type="match status" value="2"/>
</dbReference>
<dbReference type="RefSeq" id="WP_042488359.1">
    <property type="nucleotide sequence ID" value="NZ_BBPI01000064.1"/>
</dbReference>
<dbReference type="PANTHER" id="PTHR40943">
    <property type="entry name" value="CYTOPLASMIC PROTEIN-RELATED"/>
    <property type="match status" value="1"/>
</dbReference>
<dbReference type="Proteomes" id="UP000032305">
    <property type="component" value="Unassembled WGS sequence"/>
</dbReference>
<evidence type="ECO:0000259" key="1">
    <source>
        <dbReference type="Pfam" id="PF05899"/>
    </source>
</evidence>
<dbReference type="EMBL" id="BBPI01000064">
    <property type="protein sequence ID" value="GAM01514.1"/>
    <property type="molecule type" value="Genomic_DNA"/>
</dbReference>
<keyword evidence="3" id="KW-1185">Reference proteome</keyword>
<comment type="caution">
    <text evidence="2">The sequence shown here is derived from an EMBL/GenBank/DDBJ whole genome shotgun (WGS) entry which is preliminary data.</text>
</comment>
<organism evidence="2 3">
    <name type="scientific">Sphingomonas parapaucimobilis NBRC 15100</name>
    <dbReference type="NCBI Taxonomy" id="1219049"/>
    <lineage>
        <taxon>Bacteria</taxon>
        <taxon>Pseudomonadati</taxon>
        <taxon>Pseudomonadota</taxon>
        <taxon>Alphaproteobacteria</taxon>
        <taxon>Sphingomonadales</taxon>
        <taxon>Sphingomonadaceae</taxon>
        <taxon>Sphingomonas</taxon>
    </lineage>
</organism>
<dbReference type="InterPro" id="IPR008579">
    <property type="entry name" value="UGlyAH_Cupin_dom"/>
</dbReference>
<gene>
    <name evidence="2" type="ORF">SP5_064_00470</name>
</gene>
<evidence type="ECO:0000313" key="3">
    <source>
        <dbReference type="Proteomes" id="UP000032305"/>
    </source>
</evidence>
<dbReference type="eggNOG" id="COG3450">
    <property type="taxonomic scope" value="Bacteria"/>
</dbReference>